<dbReference type="SUPFAM" id="SSF50156">
    <property type="entry name" value="PDZ domain-like"/>
    <property type="match status" value="1"/>
</dbReference>
<dbReference type="Gene3D" id="2.30.42.10">
    <property type="match status" value="1"/>
</dbReference>
<comment type="caution">
    <text evidence="11">The sequence shown here is derived from an EMBL/GenBank/DDBJ whole genome shotgun (WGS) entry which is preliminary data.</text>
</comment>
<reference evidence="12" key="1">
    <citation type="journal article" date="2019" name="Int. J. Syst. Evol. Microbiol.">
        <title>The Global Catalogue of Microorganisms (GCM) 10K type strain sequencing project: providing services to taxonomists for standard genome sequencing and annotation.</title>
        <authorList>
            <consortium name="The Broad Institute Genomics Platform"/>
            <consortium name="The Broad Institute Genome Sequencing Center for Infectious Disease"/>
            <person name="Wu L."/>
            <person name="Ma J."/>
        </authorList>
    </citation>
    <scope>NUCLEOTIDE SEQUENCE [LARGE SCALE GENOMIC DNA]</scope>
    <source>
        <strain evidence="12">KCTC 42280</strain>
    </source>
</reference>
<dbReference type="RefSeq" id="WP_189579882.1">
    <property type="nucleotide sequence ID" value="NZ_BMZR01000001.1"/>
</dbReference>
<feature type="compositionally biased region" description="Low complexity" evidence="9">
    <location>
        <begin position="186"/>
        <end position="200"/>
    </location>
</feature>
<keyword evidence="8" id="KW-0472">Membrane</keyword>
<gene>
    <name evidence="11" type="ORF">GCM10016272_00150</name>
</gene>
<evidence type="ECO:0000256" key="4">
    <source>
        <dbReference type="ARBA" id="ARBA00022519"/>
    </source>
</evidence>
<dbReference type="Proteomes" id="UP000610203">
    <property type="component" value="Unassembled WGS sequence"/>
</dbReference>
<feature type="region of interest" description="Disordered" evidence="9">
    <location>
        <begin position="168"/>
        <end position="202"/>
    </location>
</feature>
<name>A0ABQ3GL96_9GAMM</name>
<evidence type="ECO:0000256" key="1">
    <source>
        <dbReference type="ARBA" id="ARBA00004533"/>
    </source>
</evidence>
<dbReference type="EMBL" id="BMZR01000001">
    <property type="protein sequence ID" value="GHD24953.1"/>
    <property type="molecule type" value="Genomic_DNA"/>
</dbReference>
<dbReference type="InterPro" id="IPR024961">
    <property type="entry name" value="T2SS_GspC_N"/>
</dbReference>
<organism evidence="11 12">
    <name type="scientific">Psychrobacter glaciei</name>
    <dbReference type="NCBI Taxonomy" id="619771"/>
    <lineage>
        <taxon>Bacteria</taxon>
        <taxon>Pseudomonadati</taxon>
        <taxon>Pseudomonadota</taxon>
        <taxon>Gammaproteobacteria</taxon>
        <taxon>Moraxellales</taxon>
        <taxon>Moraxellaceae</taxon>
        <taxon>Psychrobacter</taxon>
    </lineage>
</organism>
<evidence type="ECO:0000256" key="9">
    <source>
        <dbReference type="SAM" id="MobiDB-lite"/>
    </source>
</evidence>
<keyword evidence="7" id="KW-1133">Transmembrane helix</keyword>
<evidence type="ECO:0000256" key="3">
    <source>
        <dbReference type="ARBA" id="ARBA00022475"/>
    </source>
</evidence>
<comment type="subcellular location">
    <subcellularLocation>
        <location evidence="1">Cell inner membrane</location>
    </subcellularLocation>
</comment>
<keyword evidence="12" id="KW-1185">Reference proteome</keyword>
<feature type="domain" description="Type II secretion system protein GspC N-terminal" evidence="10">
    <location>
        <begin position="21"/>
        <end position="138"/>
    </location>
</feature>
<keyword evidence="4" id="KW-0997">Cell inner membrane</keyword>
<evidence type="ECO:0000313" key="11">
    <source>
        <dbReference type="EMBL" id="GHD24953.1"/>
    </source>
</evidence>
<evidence type="ECO:0000256" key="8">
    <source>
        <dbReference type="ARBA" id="ARBA00023136"/>
    </source>
</evidence>
<keyword evidence="5" id="KW-0812">Transmembrane</keyword>
<keyword evidence="2" id="KW-0813">Transport</keyword>
<proteinExistence type="predicted"/>
<accession>A0ABQ3GL96</accession>
<sequence length="296" mass="31457">MSTATLKPIINVLNRCAGWLLLLAIAWLCWTAARLLWLLLAAPLAPALPLAPLQNANTSGDDYSGLFAIFADPDPVAAAVQPPPNIGLKGVLLAVPESMSSALLDVNGEVKNYRIGDSLKDSDYTLIAVDWNAVIIADARDQQTVIRMAEAMALDQSDMLAGAVSNQRLPNSNALPSAPMPAQDNTESTAETTPESSPQSAIDEAITSLKENPASYLSRMGVMASGENYQVTAAMPSKLRNRLGLEPGDQVLTVNGQSVGNNPSQDAGILQQVQQAGEAQIEVKRGEQVITIRQQF</sequence>
<dbReference type="InterPro" id="IPR036034">
    <property type="entry name" value="PDZ_sf"/>
</dbReference>
<evidence type="ECO:0000256" key="5">
    <source>
        <dbReference type="ARBA" id="ARBA00022692"/>
    </source>
</evidence>
<dbReference type="Gene3D" id="2.30.30.830">
    <property type="match status" value="1"/>
</dbReference>
<dbReference type="Pfam" id="PF11356">
    <property type="entry name" value="T2SSC"/>
    <property type="match status" value="1"/>
</dbReference>
<protein>
    <recommendedName>
        <fullName evidence="10">Type II secretion system protein GspC N-terminal domain-containing protein</fullName>
    </recommendedName>
</protein>
<keyword evidence="6" id="KW-0653">Protein transport</keyword>
<evidence type="ECO:0000259" key="10">
    <source>
        <dbReference type="Pfam" id="PF11356"/>
    </source>
</evidence>
<evidence type="ECO:0000256" key="7">
    <source>
        <dbReference type="ARBA" id="ARBA00022989"/>
    </source>
</evidence>
<evidence type="ECO:0000313" key="12">
    <source>
        <dbReference type="Proteomes" id="UP000610203"/>
    </source>
</evidence>
<evidence type="ECO:0000256" key="6">
    <source>
        <dbReference type="ARBA" id="ARBA00022927"/>
    </source>
</evidence>
<evidence type="ECO:0000256" key="2">
    <source>
        <dbReference type="ARBA" id="ARBA00022448"/>
    </source>
</evidence>
<keyword evidence="3" id="KW-1003">Cell membrane</keyword>